<dbReference type="GO" id="GO:0043022">
    <property type="term" value="F:ribosome binding"/>
    <property type="evidence" value="ECO:0007669"/>
    <property type="project" value="InterPro"/>
</dbReference>
<dbReference type="GO" id="GO:0006364">
    <property type="term" value="P:rRNA processing"/>
    <property type="evidence" value="ECO:0007669"/>
    <property type="project" value="UniProtKB-UniRule"/>
</dbReference>
<dbReference type="Pfam" id="PF24986">
    <property type="entry name" value="PRC_RimM"/>
    <property type="match status" value="1"/>
</dbReference>
<dbReference type="InterPro" id="IPR056792">
    <property type="entry name" value="PRC_RimM"/>
</dbReference>
<comment type="subcellular location">
    <subcellularLocation>
        <location evidence="5">Cytoplasm</location>
    </subcellularLocation>
</comment>
<comment type="caution">
    <text evidence="8">The sequence shown here is derived from an EMBL/GenBank/DDBJ whole genome shotgun (WGS) entry which is preliminary data.</text>
</comment>
<keyword evidence="2 5" id="KW-0690">Ribosome biogenesis</keyword>
<evidence type="ECO:0000256" key="2">
    <source>
        <dbReference type="ARBA" id="ARBA00022517"/>
    </source>
</evidence>
<dbReference type="Pfam" id="PF01782">
    <property type="entry name" value="RimM"/>
    <property type="match status" value="1"/>
</dbReference>
<dbReference type="SUPFAM" id="SSF50346">
    <property type="entry name" value="PRC-barrel domain"/>
    <property type="match status" value="1"/>
</dbReference>
<dbReference type="EMBL" id="VBOZ01000012">
    <property type="protein sequence ID" value="TMQ65620.1"/>
    <property type="molecule type" value="Genomic_DNA"/>
</dbReference>
<name>A0A538TPT7_UNCEI</name>
<dbReference type="Proteomes" id="UP000317691">
    <property type="component" value="Unassembled WGS sequence"/>
</dbReference>
<evidence type="ECO:0000256" key="3">
    <source>
        <dbReference type="ARBA" id="ARBA00022552"/>
    </source>
</evidence>
<dbReference type="GO" id="GO:0005840">
    <property type="term" value="C:ribosome"/>
    <property type="evidence" value="ECO:0007669"/>
    <property type="project" value="InterPro"/>
</dbReference>
<evidence type="ECO:0000256" key="5">
    <source>
        <dbReference type="HAMAP-Rule" id="MF_00014"/>
    </source>
</evidence>
<dbReference type="PANTHER" id="PTHR33692:SF1">
    <property type="entry name" value="RIBOSOME MATURATION FACTOR RIMM"/>
    <property type="match status" value="1"/>
</dbReference>
<sequence>MPTEPGGEPPILVGVIARAHGLDGEVVVDAYSDAPERFQPGSVLTAAFPTGKTASLVVANMRQFQKRLLVQFEGVATRTEAESLRGADLLIARSEVKPLPEGQYYRFELVGLAVKSRAGEPLGEVADVFSTGSNDVYVVRGPRGEILLPAIAGVIVEINLAQKTMTVAPPAGLPGWDGD</sequence>
<comment type="domain">
    <text evidence="5">The PRC barrel domain binds ribosomal protein uS19.</text>
</comment>
<protein>
    <recommendedName>
        <fullName evidence="5">Ribosome maturation factor RimM</fullName>
    </recommendedName>
</protein>
<dbReference type="GO" id="GO:0042274">
    <property type="term" value="P:ribosomal small subunit biogenesis"/>
    <property type="evidence" value="ECO:0007669"/>
    <property type="project" value="UniProtKB-UniRule"/>
</dbReference>
<evidence type="ECO:0000259" key="7">
    <source>
        <dbReference type="Pfam" id="PF24986"/>
    </source>
</evidence>
<evidence type="ECO:0000313" key="9">
    <source>
        <dbReference type="Proteomes" id="UP000317691"/>
    </source>
</evidence>
<comment type="function">
    <text evidence="5">An accessory protein needed during the final step in the assembly of 30S ribosomal subunit, possibly for assembly of the head region. Essential for efficient processing of 16S rRNA. May be needed both before and after RbfA during the maturation of 16S rRNA. It has affinity for free ribosomal 30S subunits but not for 70S ribosomes.</text>
</comment>
<reference evidence="8 9" key="1">
    <citation type="journal article" date="2019" name="Nat. Microbiol.">
        <title>Mediterranean grassland soil C-N compound turnover is dependent on rainfall and depth, and is mediated by genomically divergent microorganisms.</title>
        <authorList>
            <person name="Diamond S."/>
            <person name="Andeer P.F."/>
            <person name="Li Z."/>
            <person name="Crits-Christoph A."/>
            <person name="Burstein D."/>
            <person name="Anantharaman K."/>
            <person name="Lane K.R."/>
            <person name="Thomas B.C."/>
            <person name="Pan C."/>
            <person name="Northen T.R."/>
            <person name="Banfield J.F."/>
        </authorList>
    </citation>
    <scope>NUCLEOTIDE SEQUENCE [LARGE SCALE GENOMIC DNA]</scope>
    <source>
        <strain evidence="8">WS_9</strain>
    </source>
</reference>
<dbReference type="InterPro" id="IPR011961">
    <property type="entry name" value="RimM"/>
</dbReference>
<dbReference type="GO" id="GO:0005737">
    <property type="term" value="C:cytoplasm"/>
    <property type="evidence" value="ECO:0007669"/>
    <property type="project" value="UniProtKB-SubCell"/>
</dbReference>
<keyword evidence="1 5" id="KW-0963">Cytoplasm</keyword>
<evidence type="ECO:0000259" key="6">
    <source>
        <dbReference type="Pfam" id="PF01782"/>
    </source>
</evidence>
<feature type="domain" description="RimM N-terminal" evidence="6">
    <location>
        <begin position="13"/>
        <end position="94"/>
    </location>
</feature>
<evidence type="ECO:0000256" key="4">
    <source>
        <dbReference type="ARBA" id="ARBA00023186"/>
    </source>
</evidence>
<dbReference type="Gene3D" id="2.30.30.240">
    <property type="entry name" value="PRC-barrel domain"/>
    <property type="match status" value="1"/>
</dbReference>
<dbReference type="InterPro" id="IPR036976">
    <property type="entry name" value="RimM_N_sf"/>
</dbReference>
<evidence type="ECO:0000256" key="1">
    <source>
        <dbReference type="ARBA" id="ARBA00022490"/>
    </source>
</evidence>
<dbReference type="Gene3D" id="2.40.30.60">
    <property type="entry name" value="RimM"/>
    <property type="match status" value="1"/>
</dbReference>
<proteinExistence type="inferred from homology"/>
<dbReference type="HAMAP" id="MF_00014">
    <property type="entry name" value="Ribosome_mat_RimM"/>
    <property type="match status" value="1"/>
</dbReference>
<keyword evidence="4 5" id="KW-0143">Chaperone</keyword>
<evidence type="ECO:0000313" key="8">
    <source>
        <dbReference type="EMBL" id="TMQ65620.1"/>
    </source>
</evidence>
<dbReference type="PANTHER" id="PTHR33692">
    <property type="entry name" value="RIBOSOME MATURATION FACTOR RIMM"/>
    <property type="match status" value="1"/>
</dbReference>
<dbReference type="SUPFAM" id="SSF50447">
    <property type="entry name" value="Translation proteins"/>
    <property type="match status" value="1"/>
</dbReference>
<dbReference type="InterPro" id="IPR011033">
    <property type="entry name" value="PRC_barrel-like_sf"/>
</dbReference>
<keyword evidence="3 5" id="KW-0698">rRNA processing</keyword>
<feature type="domain" description="Ribosome maturation factor RimM PRC barrel" evidence="7">
    <location>
        <begin position="107"/>
        <end position="173"/>
    </location>
</feature>
<dbReference type="InterPro" id="IPR009000">
    <property type="entry name" value="Transl_B-barrel_sf"/>
</dbReference>
<dbReference type="AlphaFoldDB" id="A0A538TPT7"/>
<accession>A0A538TPT7</accession>
<dbReference type="InterPro" id="IPR002676">
    <property type="entry name" value="RimM_N"/>
</dbReference>
<gene>
    <name evidence="5 8" type="primary">rimM</name>
    <name evidence="8" type="ORF">E6K79_04635</name>
</gene>
<dbReference type="NCBIfam" id="TIGR02273">
    <property type="entry name" value="16S_RimM"/>
    <property type="match status" value="1"/>
</dbReference>
<organism evidence="8 9">
    <name type="scientific">Eiseniibacteriota bacterium</name>
    <dbReference type="NCBI Taxonomy" id="2212470"/>
    <lineage>
        <taxon>Bacteria</taxon>
        <taxon>Candidatus Eiseniibacteriota</taxon>
    </lineage>
</organism>
<comment type="similarity">
    <text evidence="5">Belongs to the RimM family.</text>
</comment>
<comment type="subunit">
    <text evidence="5">Binds ribosomal protein uS19.</text>
</comment>